<feature type="repeat" description="TPR" evidence="3">
    <location>
        <begin position="94"/>
        <end position="127"/>
    </location>
</feature>
<proteinExistence type="predicted"/>
<keyword evidence="5" id="KW-1185">Reference proteome</keyword>
<feature type="repeat" description="TPR" evidence="3">
    <location>
        <begin position="163"/>
        <end position="196"/>
    </location>
</feature>
<organism evidence="4 5">
    <name type="scientific">Desulfofustis glycolicus DSM 9705</name>
    <dbReference type="NCBI Taxonomy" id="1121409"/>
    <lineage>
        <taxon>Bacteria</taxon>
        <taxon>Pseudomonadati</taxon>
        <taxon>Thermodesulfobacteriota</taxon>
        <taxon>Desulfobulbia</taxon>
        <taxon>Desulfobulbales</taxon>
        <taxon>Desulfocapsaceae</taxon>
        <taxon>Desulfofustis</taxon>
    </lineage>
</organism>
<dbReference type="SMART" id="SM00028">
    <property type="entry name" value="TPR"/>
    <property type="match status" value="5"/>
</dbReference>
<gene>
    <name evidence="4" type="ORF">SAMN02745124_02680</name>
</gene>
<keyword evidence="1" id="KW-0677">Repeat</keyword>
<keyword evidence="2 3" id="KW-0802">TPR repeat</keyword>
<evidence type="ECO:0000313" key="4">
    <source>
        <dbReference type="EMBL" id="SHH93679.1"/>
    </source>
</evidence>
<dbReference type="PANTHER" id="PTHR45586:SF1">
    <property type="entry name" value="LIPOPOLYSACCHARIDE ASSEMBLY PROTEIN B"/>
    <property type="match status" value="1"/>
</dbReference>
<evidence type="ECO:0000256" key="2">
    <source>
        <dbReference type="ARBA" id="ARBA00022803"/>
    </source>
</evidence>
<dbReference type="InterPro" id="IPR011990">
    <property type="entry name" value="TPR-like_helical_dom_sf"/>
</dbReference>
<dbReference type="InterPro" id="IPR051012">
    <property type="entry name" value="CellSynth/LPSAsmb/PSIAsmb"/>
</dbReference>
<protein>
    <submittedName>
        <fullName evidence="4">Tetratricopeptide repeat-containing protein</fullName>
    </submittedName>
</protein>
<dbReference type="Gene3D" id="1.25.40.10">
    <property type="entry name" value="Tetratricopeptide repeat domain"/>
    <property type="match status" value="2"/>
</dbReference>
<dbReference type="Proteomes" id="UP000184139">
    <property type="component" value="Unassembled WGS sequence"/>
</dbReference>
<dbReference type="InterPro" id="IPR019734">
    <property type="entry name" value="TPR_rpt"/>
</dbReference>
<dbReference type="Pfam" id="PF13174">
    <property type="entry name" value="TPR_6"/>
    <property type="match status" value="1"/>
</dbReference>
<sequence length="424" mass="47075">MSKPLTKQSHAAFIPAVVKLLSVLLLTSAFLLAPGSPALTAGDGLPAPVRAVLAKAGAMMNEDRYTDAIDILNAFIARTAAPEKEARHAAAHHAEILYTLGTCYLLTGDCRQAVKALEDAVKRDPGHRSAWANLGKAAYDLDDYHRAATAFDQAFSGDPDASPDYLYYSGVAFLLAGDHDSAINQFERLLASFPGRIENTWLEQYVHALLAAGRSRQALPQIRHLAGAFTGDKQLQWQEMLLHLYLQLEMLAEARDYACLLTESAPTQVKWWKARAHIHLQDGAYQPALAALVISSYLEPLSEQETKIVADLFLQLGIPSQAAPRYRRLLKDDDRQVLLNLVVALRQLDRNEQALEEIEACTAQSEDPRLLAHRADLLYELQRYEEAALLYRRLAERDGKQHAQAARMAEYATLLSEQQTSKSH</sequence>
<dbReference type="AlphaFoldDB" id="A0A1M5X1J8"/>
<dbReference type="EMBL" id="FQXS01000016">
    <property type="protein sequence ID" value="SHH93679.1"/>
    <property type="molecule type" value="Genomic_DNA"/>
</dbReference>
<feature type="repeat" description="TPR" evidence="3">
    <location>
        <begin position="128"/>
        <end position="161"/>
    </location>
</feature>
<accession>A0A1M5X1J8</accession>
<evidence type="ECO:0000256" key="3">
    <source>
        <dbReference type="PROSITE-ProRule" id="PRU00339"/>
    </source>
</evidence>
<reference evidence="4 5" key="1">
    <citation type="submission" date="2016-11" db="EMBL/GenBank/DDBJ databases">
        <authorList>
            <person name="Jaros S."/>
            <person name="Januszkiewicz K."/>
            <person name="Wedrychowicz H."/>
        </authorList>
    </citation>
    <scope>NUCLEOTIDE SEQUENCE [LARGE SCALE GENOMIC DNA]</scope>
    <source>
        <strain evidence="4 5">DSM 9705</strain>
    </source>
</reference>
<name>A0A1M5X1J8_9BACT</name>
<dbReference type="SUPFAM" id="SSF48452">
    <property type="entry name" value="TPR-like"/>
    <property type="match status" value="2"/>
</dbReference>
<dbReference type="Pfam" id="PF13432">
    <property type="entry name" value="TPR_16"/>
    <property type="match status" value="2"/>
</dbReference>
<dbReference type="PANTHER" id="PTHR45586">
    <property type="entry name" value="TPR REPEAT-CONTAINING PROTEIN PA4667"/>
    <property type="match status" value="1"/>
</dbReference>
<evidence type="ECO:0000313" key="5">
    <source>
        <dbReference type="Proteomes" id="UP000184139"/>
    </source>
</evidence>
<dbReference type="STRING" id="1121409.SAMN02745124_02680"/>
<evidence type="ECO:0000256" key="1">
    <source>
        <dbReference type="ARBA" id="ARBA00022737"/>
    </source>
</evidence>
<dbReference type="PROSITE" id="PS50005">
    <property type="entry name" value="TPR"/>
    <property type="match status" value="3"/>
</dbReference>